<dbReference type="EMBL" id="UOGK01000639">
    <property type="protein sequence ID" value="VAX42076.1"/>
    <property type="molecule type" value="Genomic_DNA"/>
</dbReference>
<gene>
    <name evidence="1" type="ORF">MNBD_PLANCTO03-2219</name>
</gene>
<protein>
    <submittedName>
        <fullName evidence="1">Uncharacterized protein</fullName>
    </submittedName>
</protein>
<accession>A0A3B1DGZ7</accession>
<name>A0A3B1DGZ7_9ZZZZ</name>
<organism evidence="1">
    <name type="scientific">hydrothermal vent metagenome</name>
    <dbReference type="NCBI Taxonomy" id="652676"/>
    <lineage>
        <taxon>unclassified sequences</taxon>
        <taxon>metagenomes</taxon>
        <taxon>ecological metagenomes</taxon>
    </lineage>
</organism>
<dbReference type="PROSITE" id="PS51257">
    <property type="entry name" value="PROKAR_LIPOPROTEIN"/>
    <property type="match status" value="1"/>
</dbReference>
<dbReference type="AlphaFoldDB" id="A0A3B1DGZ7"/>
<sequence>MTNRCHVAGYGFPVSHVRRVCGVLLCAAGLFVAGCNLLPTGLADEPMGAYDRPFPQQLTQNEVLDVQVIRRPETTITLTNTTARSFGPSTLWLNGRFGRPIEGFAPGQTLSLDLYDFRDEFGEVFRGGGFFATKRPEQVVHAQLETLVDGESALIGLVVVGQSE</sequence>
<reference evidence="1" key="1">
    <citation type="submission" date="2018-06" db="EMBL/GenBank/DDBJ databases">
        <authorList>
            <person name="Zhirakovskaya E."/>
        </authorList>
    </citation>
    <scope>NUCLEOTIDE SEQUENCE</scope>
</reference>
<proteinExistence type="predicted"/>
<evidence type="ECO:0000313" key="1">
    <source>
        <dbReference type="EMBL" id="VAX42076.1"/>
    </source>
</evidence>